<comment type="caution">
    <text evidence="1">The sequence shown here is derived from an EMBL/GenBank/DDBJ whole genome shotgun (WGS) entry which is preliminary data.</text>
</comment>
<name>A0A202CDQ9_9FLAO</name>
<reference evidence="2" key="1">
    <citation type="submission" date="2017-02" db="EMBL/GenBank/DDBJ databases">
        <authorList>
            <person name="Tetz G."/>
            <person name="Tetz V."/>
        </authorList>
    </citation>
    <scope>NUCLEOTIDE SEQUENCE [LARGE SCALE GENOMIC DNA]</scope>
    <source>
        <strain evidence="2">VT16-26</strain>
    </source>
</reference>
<accession>A0A202CDQ9</accession>
<evidence type="ECO:0000313" key="1">
    <source>
        <dbReference type="EMBL" id="OVE61744.1"/>
    </source>
</evidence>
<dbReference type="RefSeq" id="WP_087706254.1">
    <property type="nucleotide sequence ID" value="NZ_MVAG01000057.1"/>
</dbReference>
<dbReference type="AlphaFoldDB" id="A0A202CDQ9"/>
<dbReference type="CDD" id="cd00821">
    <property type="entry name" value="PH"/>
    <property type="match status" value="1"/>
</dbReference>
<sequence>MKKSTRKRVLLFSLFIICTFYKSQIFKRFSDQKEFDSLWIVQNQKELLLTKNNYKNFNFDKIEKVFYKGKHIDYSLNNDTLVFFDKVREIEEISIKKINLDDKLEKDVSTTKLKNNYFCLQTNYSTAILIQFDTENKETYVKNITLFPKLIYNLLERATIEISLLPIVNNLPDSSNPILTFSKDYNDVKKNKWVIQLPRIIKYPTEGFVLSLELKYNKNNVDALFFQSTSDVPTYNYNLKYYGGWKMTHPTTGFMYKLKILQ</sequence>
<proteinExistence type="predicted"/>
<dbReference type="EMBL" id="MVAG01000057">
    <property type="protein sequence ID" value="OVE61744.1"/>
    <property type="molecule type" value="Genomic_DNA"/>
</dbReference>
<organism evidence="1 2">
    <name type="scientific">Chryseobacterium mucoviscidosis</name>
    <dbReference type="NCBI Taxonomy" id="1945581"/>
    <lineage>
        <taxon>Bacteria</taxon>
        <taxon>Pseudomonadati</taxon>
        <taxon>Bacteroidota</taxon>
        <taxon>Flavobacteriia</taxon>
        <taxon>Flavobacteriales</taxon>
        <taxon>Weeksellaceae</taxon>
        <taxon>Chryseobacterium group</taxon>
        <taxon>Chryseobacterium</taxon>
    </lineage>
</organism>
<evidence type="ECO:0000313" key="2">
    <source>
        <dbReference type="Proteomes" id="UP000196355"/>
    </source>
</evidence>
<protein>
    <submittedName>
        <fullName evidence="1">Uncharacterized protein</fullName>
    </submittedName>
</protein>
<keyword evidence="2" id="KW-1185">Reference proteome</keyword>
<dbReference type="Proteomes" id="UP000196355">
    <property type="component" value="Unassembled WGS sequence"/>
</dbReference>
<gene>
    <name evidence="1" type="ORF">B0E34_01845</name>
</gene>